<dbReference type="PANTHER" id="PTHR47411:SF3">
    <property type="entry name" value="I-BETA-1,3-N-ACETYLGLUCOSAMINYLTRANSFERASE"/>
    <property type="match status" value="1"/>
</dbReference>
<dbReference type="SUPFAM" id="SSF53448">
    <property type="entry name" value="Nucleotide-diphospho-sugar transferases"/>
    <property type="match status" value="1"/>
</dbReference>
<organism evidence="1 2">
    <name type="scientific">Ditylenchus destructor</name>
    <dbReference type="NCBI Taxonomy" id="166010"/>
    <lineage>
        <taxon>Eukaryota</taxon>
        <taxon>Metazoa</taxon>
        <taxon>Ecdysozoa</taxon>
        <taxon>Nematoda</taxon>
        <taxon>Chromadorea</taxon>
        <taxon>Rhabditida</taxon>
        <taxon>Tylenchina</taxon>
        <taxon>Tylenchomorpha</taxon>
        <taxon>Sphaerularioidea</taxon>
        <taxon>Anguinidae</taxon>
        <taxon>Anguininae</taxon>
        <taxon>Ditylenchus</taxon>
    </lineage>
</organism>
<evidence type="ECO:0000313" key="2">
    <source>
        <dbReference type="Proteomes" id="UP001201812"/>
    </source>
</evidence>
<comment type="caution">
    <text evidence="1">The sequence shown here is derived from an EMBL/GenBank/DDBJ whole genome shotgun (WGS) entry which is preliminary data.</text>
</comment>
<dbReference type="PANTHER" id="PTHR47411">
    <property type="entry name" value="B3GNT1, BETA-1,3-N-ACETYLGUCOSAMINYLTRANSFERASE 1, HOMOLOG"/>
    <property type="match status" value="1"/>
</dbReference>
<name>A0AAD4MWC9_9BILA</name>
<dbReference type="Pfam" id="PF13896">
    <property type="entry name" value="Glyco_transf_49"/>
    <property type="match status" value="1"/>
</dbReference>
<proteinExistence type="predicted"/>
<reference evidence="1" key="1">
    <citation type="submission" date="2022-01" db="EMBL/GenBank/DDBJ databases">
        <title>Genome Sequence Resource for Two Populations of Ditylenchus destructor, the Migratory Endoparasitic Phytonematode.</title>
        <authorList>
            <person name="Zhang H."/>
            <person name="Lin R."/>
            <person name="Xie B."/>
        </authorList>
    </citation>
    <scope>NUCLEOTIDE SEQUENCE</scope>
    <source>
        <strain evidence="1">BazhouSP</strain>
    </source>
</reference>
<dbReference type="Gene3D" id="3.90.550.10">
    <property type="entry name" value="Spore Coat Polysaccharide Biosynthesis Protein SpsA, Chain A"/>
    <property type="match status" value="1"/>
</dbReference>
<dbReference type="InterPro" id="IPR029044">
    <property type="entry name" value="Nucleotide-diphossugar_trans"/>
</dbReference>
<dbReference type="Proteomes" id="UP001201812">
    <property type="component" value="Unassembled WGS sequence"/>
</dbReference>
<evidence type="ECO:0000313" key="1">
    <source>
        <dbReference type="EMBL" id="KAI1708133.1"/>
    </source>
</evidence>
<protein>
    <submittedName>
        <fullName evidence="1">Glycosyl-transferase for dystroglycan domain-containing protein</fullName>
    </submittedName>
</protein>
<keyword evidence="2" id="KW-1185">Reference proteome</keyword>
<gene>
    <name evidence="1" type="ORF">DdX_12081</name>
</gene>
<dbReference type="EMBL" id="JAKKPZ010000037">
    <property type="protein sequence ID" value="KAI1708133.1"/>
    <property type="molecule type" value="Genomic_DNA"/>
</dbReference>
<dbReference type="AlphaFoldDB" id="A0AAD4MWC9"/>
<sequence>MTIMIEAYLRFVCSLIILYLSFAKAQIIPIGNAGKKDLSNIIRIDENVFDRNIESDLSNGLPRNYTPHMDRAYCITPYVLKSSNQDYERISLVLHVSHDRTFTALTDQVDNWEGPISLSVVFPAGISTQANEMMCQMRRLRQMWRNSTAVREKLNVHFIIKHPIRCNPFYVPPMENNTDDIASDSECDEPERLDRARLIRRIADYPVNAARNIARKLSKTKYFVSADMDHFFSANFEPMMLDLSKRVLDKEPKTVLVYRIFEVNGSVSSYPKNKTELYQLYQTSMAQEFHKRYAGHRIPRQNQWFMHTPDTSGNTTSIQFYRPYVSGHWEPQFVSLKSIPFHDESFFYPLRDNTCLRWEMCRSGYKFAIVNDVFMYHRGIKQKEEKILVNQVRLLITPKAKESLVKFERRMDLMYNSTKSMFTSIGEGDIFTEISSDNLYKANKYLLDAIGYNIGECPDKEVPDGFMFPAYYSFDNKTLKDIYVYVTKREECAEGAVSCSKPLGQNDQKDNLEKMLENYFDEMPRVHAGNEPLTADDETNKCLDERGYAMEKFPRTNVCMSLWLARRDDAHSYNIDYYAGRLELHQVDQTNYLMDENTSFVYYLYDNKKFCELFHEDLVSYNGMDFCYAFLSDGKYAMLCCCHGTDVKNCHLPNPASITHSRQDNLMTGRDRPEVIRALQKSDVPMLSCVFGTVKYELSDSDKPLRWIDLTKGKEIGIGERCKITYLFNGSDSRFSLTVKMSSASPDECVIKPEHYVCNLERYICPGEMPSLYSFQHFEVTCCCGDDGIDTVRKRKTNNRNKSKDTYDLCNLNLLQTNISTRIKSIMERPLCQSTTIYQRMFGRHWSDISEINNTLCYAYHDFALNQNVYLLDGNNIDFLFDEHYSSHVDVRFASSLVIGHARPAIYDPACDYSLYGQLSDLDKYRIIYVHKCNPLGPEEDKYANIPNAVPPTGNTQCDGDIISNLTVYFEQNKEQVMRKCLKYVTRQPVAKKDIIEKALNSKKVKYVYADETFFCYTYIKSTIWKKRNKKLEVVYNQMNHTIEAGPVPKTRKESYPGESLPPDFHRWCLSIVNRVANRNSVTQDGYCVYKDENGTDLEFQENHGNYDGNYFCCCFVGLGWESCDIRKQIVRYVDSYDLRRTVKDITEVVHNQTCEVENYHIYDNNLTSPYDHKHWPCLQNLGCFTLANFGHIREKADRFEIWSGCISNIDKMVLFTARMRLAYLCQTNYFPRPSDDKPKCMAVDLGKYIADTEKFKMRSERYPTGEDGPSYALVCCCKV</sequence>
<accession>A0AAD4MWC9</accession>